<keyword evidence="3" id="KW-1185">Reference proteome</keyword>
<dbReference type="AlphaFoldDB" id="A0AAV7PYJ0"/>
<comment type="caution">
    <text evidence="2">The sequence shown here is derived from an EMBL/GenBank/DDBJ whole genome shotgun (WGS) entry which is preliminary data.</text>
</comment>
<dbReference type="Proteomes" id="UP001066276">
    <property type="component" value="Chromosome 7"/>
</dbReference>
<reference evidence="2" key="1">
    <citation type="journal article" date="2022" name="bioRxiv">
        <title>Sequencing and chromosome-scale assembly of the giantPleurodeles waltlgenome.</title>
        <authorList>
            <person name="Brown T."/>
            <person name="Elewa A."/>
            <person name="Iarovenko S."/>
            <person name="Subramanian E."/>
            <person name="Araus A.J."/>
            <person name="Petzold A."/>
            <person name="Susuki M."/>
            <person name="Suzuki K.-i.T."/>
            <person name="Hayashi T."/>
            <person name="Toyoda A."/>
            <person name="Oliveira C."/>
            <person name="Osipova E."/>
            <person name="Leigh N.D."/>
            <person name="Simon A."/>
            <person name="Yun M.H."/>
        </authorList>
    </citation>
    <scope>NUCLEOTIDE SEQUENCE</scope>
    <source>
        <strain evidence="2">20211129_DDA</strain>
        <tissue evidence="2">Liver</tissue>
    </source>
</reference>
<feature type="non-terminal residue" evidence="2">
    <location>
        <position position="1"/>
    </location>
</feature>
<accession>A0AAV7PYJ0</accession>
<evidence type="ECO:0000256" key="1">
    <source>
        <dbReference type="SAM" id="SignalP"/>
    </source>
</evidence>
<evidence type="ECO:0000313" key="2">
    <source>
        <dbReference type="EMBL" id="KAJ1133407.1"/>
    </source>
</evidence>
<protein>
    <submittedName>
        <fullName evidence="2">Uncharacterized protein</fullName>
    </submittedName>
</protein>
<feature type="signal peptide" evidence="1">
    <location>
        <begin position="1"/>
        <end position="28"/>
    </location>
</feature>
<dbReference type="EMBL" id="JANPWB010000011">
    <property type="protein sequence ID" value="KAJ1133407.1"/>
    <property type="molecule type" value="Genomic_DNA"/>
</dbReference>
<sequence>LCPPHQSVPSSPVFTLINSLCPLLPVCALLTRLCPLHLADFSHPCPSLPPLLPPDLCCALFSTLNFPVTHRLYPPLLPL</sequence>
<keyword evidence="1" id="KW-0732">Signal</keyword>
<name>A0AAV7PYJ0_PLEWA</name>
<organism evidence="2 3">
    <name type="scientific">Pleurodeles waltl</name>
    <name type="common">Iberian ribbed newt</name>
    <dbReference type="NCBI Taxonomy" id="8319"/>
    <lineage>
        <taxon>Eukaryota</taxon>
        <taxon>Metazoa</taxon>
        <taxon>Chordata</taxon>
        <taxon>Craniata</taxon>
        <taxon>Vertebrata</taxon>
        <taxon>Euteleostomi</taxon>
        <taxon>Amphibia</taxon>
        <taxon>Batrachia</taxon>
        <taxon>Caudata</taxon>
        <taxon>Salamandroidea</taxon>
        <taxon>Salamandridae</taxon>
        <taxon>Pleurodelinae</taxon>
        <taxon>Pleurodeles</taxon>
    </lineage>
</organism>
<feature type="chain" id="PRO_5043967174" evidence="1">
    <location>
        <begin position="29"/>
        <end position="79"/>
    </location>
</feature>
<gene>
    <name evidence="2" type="ORF">NDU88_011702</name>
</gene>
<feature type="non-terminal residue" evidence="2">
    <location>
        <position position="79"/>
    </location>
</feature>
<evidence type="ECO:0000313" key="3">
    <source>
        <dbReference type="Proteomes" id="UP001066276"/>
    </source>
</evidence>
<proteinExistence type="predicted"/>